<accession>A0ABY7S228</accession>
<gene>
    <name evidence="2" type="ORF">MUN68_008045</name>
</gene>
<evidence type="ECO:0000313" key="2">
    <source>
        <dbReference type="EMBL" id="WCO03445.1"/>
    </source>
</evidence>
<sequence length="42" mass="4723">MKDKDKNLPKSNPNTIWDNVGAGRTTTKPPTFLKPKDSKPKK</sequence>
<reference evidence="2 3" key="1">
    <citation type="submission" date="2023-01" db="EMBL/GenBank/DDBJ databases">
        <title>Psychroserpens ponticola sp. nov., isolated from seawater.</title>
        <authorList>
            <person name="Kristyanto S."/>
            <person name="Jung J."/>
            <person name="Kim J.M."/>
            <person name="Jeon C.O."/>
        </authorList>
    </citation>
    <scope>NUCLEOTIDE SEQUENCE [LARGE SCALE GENOMIC DNA]</scope>
    <source>
        <strain evidence="2 3">MSW6</strain>
    </source>
</reference>
<dbReference type="Proteomes" id="UP001202717">
    <property type="component" value="Chromosome"/>
</dbReference>
<evidence type="ECO:0000313" key="3">
    <source>
        <dbReference type="Proteomes" id="UP001202717"/>
    </source>
</evidence>
<evidence type="ECO:0000256" key="1">
    <source>
        <dbReference type="SAM" id="MobiDB-lite"/>
    </source>
</evidence>
<organism evidence="2 3">
    <name type="scientific">Psychroserpens ponticola</name>
    <dbReference type="NCBI Taxonomy" id="2932268"/>
    <lineage>
        <taxon>Bacteria</taxon>
        <taxon>Pseudomonadati</taxon>
        <taxon>Bacteroidota</taxon>
        <taxon>Flavobacteriia</taxon>
        <taxon>Flavobacteriales</taxon>
        <taxon>Flavobacteriaceae</taxon>
        <taxon>Psychroserpens</taxon>
    </lineage>
</organism>
<name>A0ABY7S228_9FLAO</name>
<dbReference type="RefSeq" id="WP_255457248.1">
    <property type="nucleotide sequence ID" value="NZ_CP116221.1"/>
</dbReference>
<protein>
    <submittedName>
        <fullName evidence="2">Uncharacterized protein</fullName>
    </submittedName>
</protein>
<dbReference type="EMBL" id="CP116221">
    <property type="protein sequence ID" value="WCO03445.1"/>
    <property type="molecule type" value="Genomic_DNA"/>
</dbReference>
<feature type="region of interest" description="Disordered" evidence="1">
    <location>
        <begin position="1"/>
        <end position="42"/>
    </location>
</feature>
<proteinExistence type="predicted"/>
<keyword evidence="3" id="KW-1185">Reference proteome</keyword>